<feature type="domain" description="STAS" evidence="3">
    <location>
        <begin position="17"/>
        <end position="112"/>
    </location>
</feature>
<organism evidence="4">
    <name type="scientific">Streptomyces sp. R21</name>
    <dbReference type="NCBI Taxonomy" id="3238627"/>
    <lineage>
        <taxon>Bacteria</taxon>
        <taxon>Bacillati</taxon>
        <taxon>Actinomycetota</taxon>
        <taxon>Actinomycetes</taxon>
        <taxon>Kitasatosporales</taxon>
        <taxon>Streptomycetaceae</taxon>
        <taxon>Streptomyces</taxon>
    </lineage>
</organism>
<evidence type="ECO:0000256" key="1">
    <source>
        <dbReference type="ARBA" id="ARBA00009013"/>
    </source>
</evidence>
<dbReference type="PANTHER" id="PTHR33495">
    <property type="entry name" value="ANTI-SIGMA FACTOR ANTAGONIST TM_1081-RELATED-RELATED"/>
    <property type="match status" value="1"/>
</dbReference>
<protein>
    <recommendedName>
        <fullName evidence="2">Anti-sigma factor antagonist</fullName>
    </recommendedName>
</protein>
<dbReference type="GO" id="GO:0043856">
    <property type="term" value="F:anti-sigma factor antagonist activity"/>
    <property type="evidence" value="ECO:0007669"/>
    <property type="project" value="InterPro"/>
</dbReference>
<gene>
    <name evidence="4" type="ORF">AB5J56_40855</name>
</gene>
<dbReference type="CDD" id="cd07043">
    <property type="entry name" value="STAS_anti-anti-sigma_factors"/>
    <property type="match status" value="1"/>
</dbReference>
<dbReference type="PANTHER" id="PTHR33495:SF2">
    <property type="entry name" value="ANTI-SIGMA FACTOR ANTAGONIST TM_1081-RELATED"/>
    <property type="match status" value="1"/>
</dbReference>
<evidence type="ECO:0000313" key="4">
    <source>
        <dbReference type="EMBL" id="XDQ30671.1"/>
    </source>
</evidence>
<dbReference type="InterPro" id="IPR002645">
    <property type="entry name" value="STAS_dom"/>
</dbReference>
<comment type="similarity">
    <text evidence="1 2">Belongs to the anti-sigma-factor antagonist family.</text>
</comment>
<sequence>MGIRHFTFALCHHVVADTLLLEFHGELDAWADQELAPRVTELLRSRRRAVLVDLRSVTFLDAGGLRLLLRILQQAPRRKGRVRLVLDSPQILRVLHITQLDGVFTLLGELPFPFAADDTDMPA</sequence>
<proteinExistence type="inferred from homology"/>
<reference evidence="4" key="1">
    <citation type="submission" date="2024-07" db="EMBL/GenBank/DDBJ databases">
        <authorList>
            <person name="Yu S.T."/>
        </authorList>
    </citation>
    <scope>NUCLEOTIDE SEQUENCE</scope>
    <source>
        <strain evidence="4">R21</strain>
    </source>
</reference>
<dbReference type="AlphaFoldDB" id="A0AB39PKL3"/>
<dbReference type="InterPro" id="IPR003658">
    <property type="entry name" value="Anti-sigma_ant"/>
</dbReference>
<accession>A0AB39PKL3</accession>
<name>A0AB39PKL3_9ACTN</name>
<dbReference type="InterPro" id="IPR036513">
    <property type="entry name" value="STAS_dom_sf"/>
</dbReference>
<dbReference type="Gene3D" id="3.30.750.24">
    <property type="entry name" value="STAS domain"/>
    <property type="match status" value="1"/>
</dbReference>
<dbReference type="PROSITE" id="PS50801">
    <property type="entry name" value="STAS"/>
    <property type="match status" value="1"/>
</dbReference>
<evidence type="ECO:0000256" key="2">
    <source>
        <dbReference type="RuleBase" id="RU003749"/>
    </source>
</evidence>
<dbReference type="Pfam" id="PF01740">
    <property type="entry name" value="STAS"/>
    <property type="match status" value="1"/>
</dbReference>
<dbReference type="NCBIfam" id="TIGR00377">
    <property type="entry name" value="ant_ant_sig"/>
    <property type="match status" value="1"/>
</dbReference>
<dbReference type="EMBL" id="CP163435">
    <property type="protein sequence ID" value="XDQ30671.1"/>
    <property type="molecule type" value="Genomic_DNA"/>
</dbReference>
<dbReference type="RefSeq" id="WP_369240830.1">
    <property type="nucleotide sequence ID" value="NZ_CP163435.1"/>
</dbReference>
<dbReference type="SUPFAM" id="SSF52091">
    <property type="entry name" value="SpoIIaa-like"/>
    <property type="match status" value="1"/>
</dbReference>
<evidence type="ECO:0000259" key="3">
    <source>
        <dbReference type="PROSITE" id="PS50801"/>
    </source>
</evidence>